<dbReference type="Gene3D" id="3.60.21.10">
    <property type="match status" value="1"/>
</dbReference>
<dbReference type="EMBL" id="JAGGKP010000005">
    <property type="protein sequence ID" value="MBP1937358.1"/>
    <property type="molecule type" value="Genomic_DNA"/>
</dbReference>
<dbReference type="SUPFAM" id="SSF56300">
    <property type="entry name" value="Metallo-dependent phosphatases"/>
    <property type="match status" value="1"/>
</dbReference>
<evidence type="ECO:0000313" key="3">
    <source>
        <dbReference type="Proteomes" id="UP001519273"/>
    </source>
</evidence>
<proteinExistence type="predicted"/>
<dbReference type="Pfam" id="PF00149">
    <property type="entry name" value="Metallophos"/>
    <property type="match status" value="1"/>
</dbReference>
<evidence type="ECO:0000313" key="2">
    <source>
        <dbReference type="EMBL" id="MBP1937358.1"/>
    </source>
</evidence>
<feature type="domain" description="Calcineurin-like phosphoesterase" evidence="1">
    <location>
        <begin position="19"/>
        <end position="246"/>
    </location>
</feature>
<dbReference type="InterPro" id="IPR004843">
    <property type="entry name" value="Calcineurin-like_PHP"/>
</dbReference>
<name>A0ABS4H4A8_9BACL</name>
<dbReference type="PIRSF" id="PIRSF030250">
    <property type="entry name" value="Ptase_At2g46880"/>
    <property type="match status" value="1"/>
</dbReference>
<sequence length="311" mass="35045">MKWDNQKSPLRFREDGTFTIVQFTDVHWQKGDELDQKSLLLMRNIMHAEKPDLIVYTGDTIYSMGCDDPIAALRQAVSISEELGIPWAVVFGNHDAEAGVTREELMAICTGSKFGLSEPGPKTISGIGNHVITVIGNKDNAPAARLYFLDSGDYAPESIGGYGWIQPDQIAWFRNESMSFSHNNGRLVPALAFFHIPLQEYKQLWEQGSTRGTKEEEVCCAQINSGMYAAMLECRDVIAVFAGHDHLNDYGGDWNGIKLYYGRATGYNTYGFEHRGARIIRMRECSEDVETWIRIDTGECIYYPWRTPSSS</sequence>
<dbReference type="PANTHER" id="PTHR32440">
    <property type="entry name" value="PHOSPHATASE DCR2-RELATED-RELATED"/>
    <property type="match status" value="1"/>
</dbReference>
<dbReference type="InterPro" id="IPR029052">
    <property type="entry name" value="Metallo-depent_PP-like"/>
</dbReference>
<dbReference type="CDD" id="cd07383">
    <property type="entry name" value="MPP_Dcr2"/>
    <property type="match status" value="1"/>
</dbReference>
<protein>
    <submittedName>
        <fullName evidence="2">3',5'-cyclic AMP phosphodiesterase CpdA</fullName>
    </submittedName>
</protein>
<keyword evidence="3" id="KW-1185">Reference proteome</keyword>
<dbReference type="Proteomes" id="UP001519273">
    <property type="component" value="Unassembled WGS sequence"/>
</dbReference>
<organism evidence="2 3">
    <name type="scientific">Paenibacillus sediminis</name>
    <dbReference type="NCBI Taxonomy" id="664909"/>
    <lineage>
        <taxon>Bacteria</taxon>
        <taxon>Bacillati</taxon>
        <taxon>Bacillota</taxon>
        <taxon>Bacilli</taxon>
        <taxon>Bacillales</taxon>
        <taxon>Paenibacillaceae</taxon>
        <taxon>Paenibacillus</taxon>
    </lineage>
</organism>
<accession>A0ABS4H4A8</accession>
<evidence type="ECO:0000259" key="1">
    <source>
        <dbReference type="Pfam" id="PF00149"/>
    </source>
</evidence>
<gene>
    <name evidence="2" type="ORF">J2Z20_002253</name>
</gene>
<dbReference type="RefSeq" id="WP_209849653.1">
    <property type="nucleotide sequence ID" value="NZ_CBCRVE010000005.1"/>
</dbReference>
<dbReference type="InterPro" id="IPR011230">
    <property type="entry name" value="PAP14/16/28/29"/>
</dbReference>
<comment type="caution">
    <text evidence="2">The sequence shown here is derived from an EMBL/GenBank/DDBJ whole genome shotgun (WGS) entry which is preliminary data.</text>
</comment>
<reference evidence="2 3" key="1">
    <citation type="submission" date="2021-03" db="EMBL/GenBank/DDBJ databases">
        <title>Genomic Encyclopedia of Type Strains, Phase IV (KMG-IV): sequencing the most valuable type-strain genomes for metagenomic binning, comparative biology and taxonomic classification.</title>
        <authorList>
            <person name="Goeker M."/>
        </authorList>
    </citation>
    <scope>NUCLEOTIDE SEQUENCE [LARGE SCALE GENOMIC DNA]</scope>
    <source>
        <strain evidence="2 3">DSM 23491</strain>
    </source>
</reference>